<name>A0AAP2RIU9_9FIRM</name>
<keyword evidence="8" id="KW-0472">Membrane</keyword>
<dbReference type="SMART" id="SM00388">
    <property type="entry name" value="HisKA"/>
    <property type="match status" value="1"/>
</dbReference>
<evidence type="ECO:0000256" key="3">
    <source>
        <dbReference type="ARBA" id="ARBA00012438"/>
    </source>
</evidence>
<dbReference type="InterPro" id="IPR003661">
    <property type="entry name" value="HisK_dim/P_dom"/>
</dbReference>
<keyword evidence="8" id="KW-1133">Transmembrane helix</keyword>
<feature type="transmembrane region" description="Helical" evidence="8">
    <location>
        <begin position="33"/>
        <end position="50"/>
    </location>
</feature>
<dbReference type="GO" id="GO:0004721">
    <property type="term" value="F:phosphoprotein phosphatase activity"/>
    <property type="evidence" value="ECO:0007669"/>
    <property type="project" value="TreeGrafter"/>
</dbReference>
<protein>
    <recommendedName>
        <fullName evidence="3">histidine kinase</fullName>
        <ecNumber evidence="3">2.7.13.3</ecNumber>
    </recommendedName>
</protein>
<keyword evidence="7" id="KW-0902">Two-component regulatory system</keyword>
<dbReference type="InterPro" id="IPR003594">
    <property type="entry name" value="HATPase_dom"/>
</dbReference>
<evidence type="ECO:0000256" key="7">
    <source>
        <dbReference type="ARBA" id="ARBA00023012"/>
    </source>
</evidence>
<dbReference type="Pfam" id="PF00512">
    <property type="entry name" value="HisKA"/>
    <property type="match status" value="1"/>
</dbReference>
<keyword evidence="6 10" id="KW-0418">Kinase</keyword>
<evidence type="ECO:0000313" key="11">
    <source>
        <dbReference type="Proteomes" id="UP001299265"/>
    </source>
</evidence>
<evidence type="ECO:0000256" key="4">
    <source>
        <dbReference type="ARBA" id="ARBA00022553"/>
    </source>
</evidence>
<evidence type="ECO:0000256" key="6">
    <source>
        <dbReference type="ARBA" id="ARBA00022777"/>
    </source>
</evidence>
<dbReference type="PANTHER" id="PTHR45453:SF1">
    <property type="entry name" value="PHOSPHATE REGULON SENSOR PROTEIN PHOR"/>
    <property type="match status" value="1"/>
</dbReference>
<evidence type="ECO:0000256" key="1">
    <source>
        <dbReference type="ARBA" id="ARBA00000085"/>
    </source>
</evidence>
<keyword evidence="11" id="KW-1185">Reference proteome</keyword>
<organism evidence="10 11">
    <name type="scientific">Lientehia hominis</name>
    <dbReference type="NCBI Taxonomy" id="2897778"/>
    <lineage>
        <taxon>Bacteria</taxon>
        <taxon>Bacillati</taxon>
        <taxon>Bacillota</taxon>
        <taxon>Clostridia</taxon>
        <taxon>Lachnospirales</taxon>
        <taxon>Lachnospiraceae</taxon>
        <taxon>Lientehia</taxon>
    </lineage>
</organism>
<feature type="domain" description="Histidine kinase" evidence="9">
    <location>
        <begin position="119"/>
        <end position="332"/>
    </location>
</feature>
<dbReference type="PRINTS" id="PR00344">
    <property type="entry name" value="BCTRLSENSOR"/>
</dbReference>
<dbReference type="CDD" id="cd00082">
    <property type="entry name" value="HisKA"/>
    <property type="match status" value="1"/>
</dbReference>
<dbReference type="Gene3D" id="1.10.287.130">
    <property type="match status" value="1"/>
</dbReference>
<proteinExistence type="predicted"/>
<evidence type="ECO:0000259" key="9">
    <source>
        <dbReference type="PROSITE" id="PS50109"/>
    </source>
</evidence>
<feature type="transmembrane region" description="Helical" evidence="8">
    <location>
        <begin position="9"/>
        <end position="27"/>
    </location>
</feature>
<dbReference type="SUPFAM" id="SSF55874">
    <property type="entry name" value="ATPase domain of HSP90 chaperone/DNA topoisomerase II/histidine kinase"/>
    <property type="match status" value="1"/>
</dbReference>
<dbReference type="InterPro" id="IPR036097">
    <property type="entry name" value="HisK_dim/P_sf"/>
</dbReference>
<dbReference type="GO" id="GO:0016036">
    <property type="term" value="P:cellular response to phosphate starvation"/>
    <property type="evidence" value="ECO:0007669"/>
    <property type="project" value="TreeGrafter"/>
</dbReference>
<dbReference type="PANTHER" id="PTHR45453">
    <property type="entry name" value="PHOSPHATE REGULON SENSOR PROTEIN PHOR"/>
    <property type="match status" value="1"/>
</dbReference>
<dbReference type="InterPro" id="IPR036890">
    <property type="entry name" value="HATPase_C_sf"/>
</dbReference>
<dbReference type="PROSITE" id="PS50109">
    <property type="entry name" value="HIS_KIN"/>
    <property type="match status" value="1"/>
</dbReference>
<keyword evidence="8" id="KW-0812">Transmembrane</keyword>
<evidence type="ECO:0000256" key="2">
    <source>
        <dbReference type="ARBA" id="ARBA00004370"/>
    </source>
</evidence>
<evidence type="ECO:0000256" key="8">
    <source>
        <dbReference type="SAM" id="Phobius"/>
    </source>
</evidence>
<dbReference type="InterPro" id="IPR005467">
    <property type="entry name" value="His_kinase_dom"/>
</dbReference>
<accession>A0AAP2RIU9</accession>
<gene>
    <name evidence="10" type="ORF">LQE92_10225</name>
</gene>
<keyword evidence="5" id="KW-0808">Transferase</keyword>
<comment type="subcellular location">
    <subcellularLocation>
        <location evidence="2">Membrane</location>
    </subcellularLocation>
</comment>
<dbReference type="InterPro" id="IPR004358">
    <property type="entry name" value="Sig_transdc_His_kin-like_C"/>
</dbReference>
<dbReference type="EMBL" id="JAJNOR010000005">
    <property type="protein sequence ID" value="MCD2493004.1"/>
    <property type="molecule type" value="Genomic_DNA"/>
</dbReference>
<sequence length="333" mass="37732">MFRNQEVKYGFWVLLTVGILSGSAIFAESGGGFQYFFLFFLAAVIIYLLVNHIRYRKISSLSLYLKKVLNGDKKLDIPDNVEGELSLLRNDIYKIVTRLETQAELLSEDKAYLAGSLSDISHQLKTPMTSMMVMTDILRDESLPAEKREEFIDSIRSQLKRMEWLLSSLLKMSKLDAGAIQFKQEPVQVSELVRKAAEHLLIPMELKNQTLVVEIPESQHISCDVPWTSEAISNILKNCMEHTPEDGKITIYSEERGVYLQLVVEDSGEGIAPEDLPHIFERFYKGKNAGRDSVGIGLAMAKYILNIQNGQVEVESTPGAGSRFFIRLYRKVI</sequence>
<dbReference type="GO" id="GO:0000155">
    <property type="term" value="F:phosphorelay sensor kinase activity"/>
    <property type="evidence" value="ECO:0007669"/>
    <property type="project" value="InterPro"/>
</dbReference>
<comment type="caution">
    <text evidence="10">The sequence shown here is derived from an EMBL/GenBank/DDBJ whole genome shotgun (WGS) entry which is preliminary data.</text>
</comment>
<dbReference type="SUPFAM" id="SSF47384">
    <property type="entry name" value="Homodimeric domain of signal transducing histidine kinase"/>
    <property type="match status" value="1"/>
</dbReference>
<evidence type="ECO:0000313" key="10">
    <source>
        <dbReference type="EMBL" id="MCD2493004.1"/>
    </source>
</evidence>
<dbReference type="EC" id="2.7.13.3" evidence="3"/>
<dbReference type="SMART" id="SM00387">
    <property type="entry name" value="HATPase_c"/>
    <property type="match status" value="1"/>
</dbReference>
<dbReference type="AlphaFoldDB" id="A0AAP2RIU9"/>
<comment type="catalytic activity">
    <reaction evidence="1">
        <text>ATP + protein L-histidine = ADP + protein N-phospho-L-histidine.</text>
        <dbReference type="EC" id="2.7.13.3"/>
    </reaction>
</comment>
<dbReference type="Proteomes" id="UP001299265">
    <property type="component" value="Unassembled WGS sequence"/>
</dbReference>
<keyword evidence="4" id="KW-0597">Phosphoprotein</keyword>
<dbReference type="CDD" id="cd00075">
    <property type="entry name" value="HATPase"/>
    <property type="match status" value="1"/>
</dbReference>
<dbReference type="GO" id="GO:0005886">
    <property type="term" value="C:plasma membrane"/>
    <property type="evidence" value="ECO:0007669"/>
    <property type="project" value="TreeGrafter"/>
</dbReference>
<reference evidence="10 11" key="1">
    <citation type="submission" date="2021-11" db="EMBL/GenBank/DDBJ databases">
        <title>Lacrimispora sp. nov. NSJ-141 isolated from human feces.</title>
        <authorList>
            <person name="Abdugheni R."/>
        </authorList>
    </citation>
    <scope>NUCLEOTIDE SEQUENCE [LARGE SCALE GENOMIC DNA]</scope>
    <source>
        <strain evidence="10 11">NSJ-141</strain>
    </source>
</reference>
<dbReference type="Gene3D" id="3.30.565.10">
    <property type="entry name" value="Histidine kinase-like ATPase, C-terminal domain"/>
    <property type="match status" value="1"/>
</dbReference>
<dbReference type="InterPro" id="IPR050351">
    <property type="entry name" value="BphY/WalK/GraS-like"/>
</dbReference>
<dbReference type="RefSeq" id="WP_231062866.1">
    <property type="nucleotide sequence ID" value="NZ_JAJNOR010000005.1"/>
</dbReference>
<evidence type="ECO:0000256" key="5">
    <source>
        <dbReference type="ARBA" id="ARBA00022679"/>
    </source>
</evidence>
<dbReference type="Pfam" id="PF02518">
    <property type="entry name" value="HATPase_c"/>
    <property type="match status" value="1"/>
</dbReference>